<accession>A0A1B2IU10</accession>
<proteinExistence type="predicted"/>
<evidence type="ECO:0000313" key="1">
    <source>
        <dbReference type="EMBL" id="ANZ57054.1"/>
    </source>
</evidence>
<dbReference type="EMBL" id="KX574342">
    <property type="protein sequence ID" value="ANZ57054.1"/>
    <property type="molecule type" value="Genomic_DNA"/>
</dbReference>
<name>A0A1B2IU10_FRG3V</name>
<sequence length="120" mass="13534">MVVIGVLEGTGTEDQCVVMTCKDKRVYVFDGELMHAAVDSLACTFSTGLKFPSDETYYNGEFYDVTTDEQWDAMERGSAMTPEALREFKESLEILKKMAEMREKGIELCGGDHHTCPFRN</sequence>
<reference evidence="1" key="1">
    <citation type="submission" date="2016-07" db="EMBL/GenBank/DDBJ databases">
        <title>Genomic sequencing of ranaviruses isolated from turbot Scopthalamus maximus and Atlantic cod Gadus morhua.</title>
        <authorList>
            <person name="Ariel E."/>
            <person name="Steckler N.K."/>
            <person name="Subramaniam K."/>
            <person name="Olesen N.J."/>
            <person name="Waltzek T.B."/>
        </authorList>
    </citation>
    <scope>NUCLEOTIDE SEQUENCE [LARGE SCALE GENOMIC DNA]</scope>
    <source>
        <strain evidence="1">GAM14001</strain>
    </source>
</reference>
<protein>
    <submittedName>
        <fullName evidence="1">US22 family protein</fullName>
    </submittedName>
</protein>
<dbReference type="Proteomes" id="UP000101523">
    <property type="component" value="Segment"/>
</dbReference>
<organism evidence="1">
    <name type="scientific">Cod iridovirus</name>
    <dbReference type="NCBI Taxonomy" id="1887316"/>
    <lineage>
        <taxon>Viruses</taxon>
        <taxon>Varidnaviria</taxon>
        <taxon>Bamfordvirae</taxon>
        <taxon>Nucleocytoviricota</taxon>
        <taxon>Megaviricetes</taxon>
        <taxon>Pimascovirales</taxon>
        <taxon>Pimascovirales incertae sedis</taxon>
        <taxon>Iridoviridae</taxon>
        <taxon>Alphairidovirinae</taxon>
        <taxon>Ranavirus</taxon>
        <taxon>Ranavirus rana1</taxon>
        <taxon>Frog virus 3</taxon>
    </lineage>
</organism>